<accession>A0A0C2SJU8</accession>
<dbReference type="InParanoid" id="A0A0C2SJU8"/>
<gene>
    <name evidence="2" type="ORF">M378DRAFT_25079</name>
</gene>
<sequence length="193" mass="21935">MPPWVLPWSFLTTSNCFADTSPIPAPDSKPHYLVVDIEIVNLVKLTLYRAIATGKPQQDGNRKKLRSTLQEANIQKWFYDVQNALYNLYGIRLNKASRLSRGNLNTGFLSSLGKAVKEQEMAFSRHRREAFISAPHYRTVKKTFLSTWRRCCTPRSFALFAEKCGGMQGPSLSQKRNFPTIEPTLSGSHKLRA</sequence>
<feature type="region of interest" description="Disordered" evidence="1">
    <location>
        <begin position="169"/>
        <end position="193"/>
    </location>
</feature>
<dbReference type="AlphaFoldDB" id="A0A0C2SJU8"/>
<dbReference type="EMBL" id="KN818259">
    <property type="protein sequence ID" value="KIL63465.1"/>
    <property type="molecule type" value="Genomic_DNA"/>
</dbReference>
<protein>
    <submittedName>
        <fullName evidence="2">Uncharacterized protein</fullName>
    </submittedName>
</protein>
<dbReference type="OrthoDB" id="26838at2759"/>
<organism evidence="2 3">
    <name type="scientific">Amanita muscaria (strain Koide BX008)</name>
    <dbReference type="NCBI Taxonomy" id="946122"/>
    <lineage>
        <taxon>Eukaryota</taxon>
        <taxon>Fungi</taxon>
        <taxon>Dikarya</taxon>
        <taxon>Basidiomycota</taxon>
        <taxon>Agaricomycotina</taxon>
        <taxon>Agaricomycetes</taxon>
        <taxon>Agaricomycetidae</taxon>
        <taxon>Agaricales</taxon>
        <taxon>Pluteineae</taxon>
        <taxon>Amanitaceae</taxon>
        <taxon>Amanita</taxon>
    </lineage>
</organism>
<name>A0A0C2SJU8_AMAMK</name>
<evidence type="ECO:0000256" key="1">
    <source>
        <dbReference type="SAM" id="MobiDB-lite"/>
    </source>
</evidence>
<evidence type="ECO:0000313" key="2">
    <source>
        <dbReference type="EMBL" id="KIL63465.1"/>
    </source>
</evidence>
<dbReference type="HOGENOM" id="CLU_1408403_0_0_1"/>
<feature type="compositionally biased region" description="Polar residues" evidence="1">
    <location>
        <begin position="170"/>
        <end position="187"/>
    </location>
</feature>
<keyword evidence="3" id="KW-1185">Reference proteome</keyword>
<evidence type="ECO:0000313" key="3">
    <source>
        <dbReference type="Proteomes" id="UP000054549"/>
    </source>
</evidence>
<reference evidence="2 3" key="1">
    <citation type="submission" date="2014-04" db="EMBL/GenBank/DDBJ databases">
        <title>Evolutionary Origins and Diversification of the Mycorrhizal Mutualists.</title>
        <authorList>
            <consortium name="DOE Joint Genome Institute"/>
            <consortium name="Mycorrhizal Genomics Consortium"/>
            <person name="Kohler A."/>
            <person name="Kuo A."/>
            <person name="Nagy L.G."/>
            <person name="Floudas D."/>
            <person name="Copeland A."/>
            <person name="Barry K.W."/>
            <person name="Cichocki N."/>
            <person name="Veneault-Fourrey C."/>
            <person name="LaButti K."/>
            <person name="Lindquist E.A."/>
            <person name="Lipzen A."/>
            <person name="Lundell T."/>
            <person name="Morin E."/>
            <person name="Murat C."/>
            <person name="Riley R."/>
            <person name="Ohm R."/>
            <person name="Sun H."/>
            <person name="Tunlid A."/>
            <person name="Henrissat B."/>
            <person name="Grigoriev I.V."/>
            <person name="Hibbett D.S."/>
            <person name="Martin F."/>
        </authorList>
    </citation>
    <scope>NUCLEOTIDE SEQUENCE [LARGE SCALE GENOMIC DNA]</scope>
    <source>
        <strain evidence="2 3">Koide BX008</strain>
    </source>
</reference>
<proteinExistence type="predicted"/>
<dbReference type="Proteomes" id="UP000054549">
    <property type="component" value="Unassembled WGS sequence"/>
</dbReference>